<dbReference type="InterPro" id="IPR016163">
    <property type="entry name" value="Ald_DH_C"/>
</dbReference>
<protein>
    <submittedName>
        <fullName evidence="4">Aldehyde dehydrogenase family protein</fullName>
    </submittedName>
</protein>
<proteinExistence type="inferred from homology"/>
<evidence type="ECO:0000313" key="4">
    <source>
        <dbReference type="EMBL" id="MFC7393251.1"/>
    </source>
</evidence>
<dbReference type="PANTHER" id="PTHR42991">
    <property type="entry name" value="ALDEHYDE DEHYDROGENASE"/>
    <property type="match status" value="1"/>
</dbReference>
<dbReference type="Gene3D" id="3.40.605.10">
    <property type="entry name" value="Aldehyde Dehydrogenase, Chain A, domain 1"/>
    <property type="match status" value="1"/>
</dbReference>
<evidence type="ECO:0000256" key="2">
    <source>
        <dbReference type="ARBA" id="ARBA00023002"/>
    </source>
</evidence>
<organism evidence="4 5">
    <name type="scientific">Scopulibacillus cellulosilyticus</name>
    <dbReference type="NCBI Taxonomy" id="2665665"/>
    <lineage>
        <taxon>Bacteria</taxon>
        <taxon>Bacillati</taxon>
        <taxon>Bacillota</taxon>
        <taxon>Bacilli</taxon>
        <taxon>Bacillales</taxon>
        <taxon>Sporolactobacillaceae</taxon>
        <taxon>Scopulibacillus</taxon>
    </lineage>
</organism>
<dbReference type="InterPro" id="IPR016161">
    <property type="entry name" value="Ald_DH/histidinol_DH"/>
</dbReference>
<dbReference type="EMBL" id="JBHTCO010000011">
    <property type="protein sequence ID" value="MFC7393251.1"/>
    <property type="molecule type" value="Genomic_DNA"/>
</dbReference>
<sequence>MTITNVKSLKTAQSYINGEWISSDRKTKPIKSPYSGEVIGEQFLATDQDVENALACVYSAKKDIAEIPTFKRAKILKKASSLLEQEKERFAKLISLELGKPLKNTLDEVSRSIETLELSAEEAKRLFGETMPGDVSERGANAFAATFRVPVGVVAAITPFNAPLNLICHKIGPAFAGGNSVILKPASQTTLIATELLKLLLEAGLPKNAINMVIGSGGIGQKIVKDERTNVISFTGGVIAGRNICETAGMKKVLLELGGNASTIVHEDADLERAATLCAKTGYSNSGQSCISVQRIYVHQSVVEPFTQLLKQEVSKIKIGDPLSSDTDIGSVVDEKTAERIIDWVDEAVTLGAELIHGGKRNGATVEPTVLLNPPKKSKVVCDEVFGPVVSIIPYETIDEAINETNDSSFGLQAGLFTNQMDLAYKVAHSLEAGGVVINGTSNFRLDHWPYGGIKDSGIGREGPRYAIQEMTEMKMLVFQNLLQ</sequence>
<dbReference type="Gene3D" id="3.40.309.10">
    <property type="entry name" value="Aldehyde Dehydrogenase, Chain A, domain 2"/>
    <property type="match status" value="1"/>
</dbReference>
<dbReference type="RefSeq" id="WP_380965713.1">
    <property type="nucleotide sequence ID" value="NZ_JBHTCO010000011.1"/>
</dbReference>
<dbReference type="SUPFAM" id="SSF53720">
    <property type="entry name" value="ALDH-like"/>
    <property type="match status" value="1"/>
</dbReference>
<dbReference type="Proteomes" id="UP001596505">
    <property type="component" value="Unassembled WGS sequence"/>
</dbReference>
<evidence type="ECO:0000256" key="1">
    <source>
        <dbReference type="ARBA" id="ARBA00009986"/>
    </source>
</evidence>
<accession>A0ABW2PUY4</accession>
<dbReference type="PANTHER" id="PTHR42991:SF1">
    <property type="entry name" value="ALDEHYDE DEHYDROGENASE"/>
    <property type="match status" value="1"/>
</dbReference>
<keyword evidence="5" id="KW-1185">Reference proteome</keyword>
<name>A0ABW2PUY4_9BACL</name>
<gene>
    <name evidence="4" type="ORF">ACFQRG_09770</name>
</gene>
<dbReference type="InterPro" id="IPR016162">
    <property type="entry name" value="Ald_DH_N"/>
</dbReference>
<comment type="similarity">
    <text evidence="1">Belongs to the aldehyde dehydrogenase family.</text>
</comment>
<evidence type="ECO:0000313" key="5">
    <source>
        <dbReference type="Proteomes" id="UP001596505"/>
    </source>
</evidence>
<dbReference type="CDD" id="cd07149">
    <property type="entry name" value="ALDH_y4uC"/>
    <property type="match status" value="1"/>
</dbReference>
<evidence type="ECO:0000259" key="3">
    <source>
        <dbReference type="Pfam" id="PF00171"/>
    </source>
</evidence>
<feature type="domain" description="Aldehyde dehydrogenase" evidence="3">
    <location>
        <begin position="20"/>
        <end position="476"/>
    </location>
</feature>
<comment type="caution">
    <text evidence="4">The sequence shown here is derived from an EMBL/GenBank/DDBJ whole genome shotgun (WGS) entry which is preliminary data.</text>
</comment>
<dbReference type="InterPro" id="IPR015590">
    <property type="entry name" value="Aldehyde_DH_dom"/>
</dbReference>
<reference evidence="5" key="1">
    <citation type="journal article" date="2019" name="Int. J. Syst. Evol. Microbiol.">
        <title>The Global Catalogue of Microorganisms (GCM) 10K type strain sequencing project: providing services to taxonomists for standard genome sequencing and annotation.</title>
        <authorList>
            <consortium name="The Broad Institute Genomics Platform"/>
            <consortium name="The Broad Institute Genome Sequencing Center for Infectious Disease"/>
            <person name="Wu L."/>
            <person name="Ma J."/>
        </authorList>
    </citation>
    <scope>NUCLEOTIDE SEQUENCE [LARGE SCALE GENOMIC DNA]</scope>
    <source>
        <strain evidence="5">CGMCC 1.16305</strain>
    </source>
</reference>
<dbReference type="InterPro" id="IPR051020">
    <property type="entry name" value="ALDH-related_metabolic_enz"/>
</dbReference>
<keyword evidence="2" id="KW-0560">Oxidoreductase</keyword>
<dbReference type="Pfam" id="PF00171">
    <property type="entry name" value="Aldedh"/>
    <property type="match status" value="1"/>
</dbReference>